<dbReference type="Proteomes" id="UP000183832">
    <property type="component" value="Unassembled WGS sequence"/>
</dbReference>
<gene>
    <name evidence="1" type="ORF">CLUMA_CG007425</name>
</gene>
<protein>
    <submittedName>
        <fullName evidence="1">CLUMA_CG007425, isoform A</fullName>
    </submittedName>
</protein>
<keyword evidence="2" id="KW-1185">Reference proteome</keyword>
<accession>A0A1J1I2A6</accession>
<sequence length="73" mass="8983">MEFKERMQFHLCMRELKGKERKNKQMHQCRWLSWKKLFSLCRKLYGKNIFPQHIRGPGLDTESKMQHNCNEDV</sequence>
<reference evidence="1 2" key="1">
    <citation type="submission" date="2015-04" db="EMBL/GenBank/DDBJ databases">
        <authorList>
            <person name="Syromyatnikov M.Y."/>
            <person name="Popov V.N."/>
        </authorList>
    </citation>
    <scope>NUCLEOTIDE SEQUENCE [LARGE SCALE GENOMIC DNA]</scope>
</reference>
<proteinExistence type="predicted"/>
<evidence type="ECO:0000313" key="2">
    <source>
        <dbReference type="Proteomes" id="UP000183832"/>
    </source>
</evidence>
<evidence type="ECO:0000313" key="1">
    <source>
        <dbReference type="EMBL" id="CRK93898.1"/>
    </source>
</evidence>
<dbReference type="EMBL" id="CVRI01000038">
    <property type="protein sequence ID" value="CRK93898.1"/>
    <property type="molecule type" value="Genomic_DNA"/>
</dbReference>
<dbReference type="AlphaFoldDB" id="A0A1J1I2A6"/>
<organism evidence="1 2">
    <name type="scientific">Clunio marinus</name>
    <dbReference type="NCBI Taxonomy" id="568069"/>
    <lineage>
        <taxon>Eukaryota</taxon>
        <taxon>Metazoa</taxon>
        <taxon>Ecdysozoa</taxon>
        <taxon>Arthropoda</taxon>
        <taxon>Hexapoda</taxon>
        <taxon>Insecta</taxon>
        <taxon>Pterygota</taxon>
        <taxon>Neoptera</taxon>
        <taxon>Endopterygota</taxon>
        <taxon>Diptera</taxon>
        <taxon>Nematocera</taxon>
        <taxon>Chironomoidea</taxon>
        <taxon>Chironomidae</taxon>
        <taxon>Clunio</taxon>
    </lineage>
</organism>
<name>A0A1J1I2A6_9DIPT</name>